<name>A0ABT1RNX0_9FIRM</name>
<dbReference type="Gene3D" id="1.25.10.90">
    <property type="match status" value="1"/>
</dbReference>
<proteinExistence type="predicted"/>
<dbReference type="EMBL" id="JANFXK010000008">
    <property type="protein sequence ID" value="MCQ4636889.1"/>
    <property type="molecule type" value="Genomic_DNA"/>
</dbReference>
<dbReference type="Pfam" id="PF08713">
    <property type="entry name" value="DNA_alkylation"/>
    <property type="match status" value="1"/>
</dbReference>
<keyword evidence="2" id="KW-1185">Reference proteome</keyword>
<dbReference type="InterPro" id="IPR014825">
    <property type="entry name" value="DNA_alkylation"/>
</dbReference>
<dbReference type="RefSeq" id="WP_256132080.1">
    <property type="nucleotide sequence ID" value="NZ_JANFXK010000008.1"/>
</dbReference>
<organism evidence="1 2">
    <name type="scientific">Anaerovorax odorimutans</name>
    <dbReference type="NCBI Taxonomy" id="109327"/>
    <lineage>
        <taxon>Bacteria</taxon>
        <taxon>Bacillati</taxon>
        <taxon>Bacillota</taxon>
        <taxon>Clostridia</taxon>
        <taxon>Peptostreptococcales</taxon>
        <taxon>Anaerovoracaceae</taxon>
        <taxon>Anaerovorax</taxon>
    </lineage>
</organism>
<protein>
    <submittedName>
        <fullName evidence="1">DNA alkylation repair protein</fullName>
    </submittedName>
</protein>
<gene>
    <name evidence="1" type="ORF">NE619_09110</name>
</gene>
<dbReference type="SUPFAM" id="SSF48371">
    <property type="entry name" value="ARM repeat"/>
    <property type="match status" value="1"/>
</dbReference>
<sequence length="250" mass="29493">MTMRTDRLEQLRGLAESDYRDFNCKLIPGINKERVLGVRVPAIRKVAKEIVKGGREKDDWEKYLTELENCRPNPQGIGGTELFYEEVMLQGMVIAAARMEREKRLTYIDRFVPRIDNWAVCDTFCGDLKFVDIEENRQPVWDFLQDYLEDDREYFIRFGIVMLMNHYIDEDHIDAILATVSSIRHDGYYVKMAAAWALSMCYIAFPQKTEALIENNEMDDFTHNKAIQKIRESYRVSKEDKARLNLLKRR</sequence>
<comment type="caution">
    <text evidence="1">The sequence shown here is derived from an EMBL/GenBank/DDBJ whole genome shotgun (WGS) entry which is preliminary data.</text>
</comment>
<evidence type="ECO:0000313" key="1">
    <source>
        <dbReference type="EMBL" id="MCQ4636889.1"/>
    </source>
</evidence>
<dbReference type="PANTHER" id="PTHR34070:SF1">
    <property type="entry name" value="DNA ALKYLATION REPAIR PROTEIN"/>
    <property type="match status" value="1"/>
</dbReference>
<dbReference type="InterPro" id="IPR016024">
    <property type="entry name" value="ARM-type_fold"/>
</dbReference>
<dbReference type="CDD" id="cd06561">
    <property type="entry name" value="AlkD_like"/>
    <property type="match status" value="1"/>
</dbReference>
<evidence type="ECO:0000313" key="2">
    <source>
        <dbReference type="Proteomes" id="UP001524502"/>
    </source>
</evidence>
<accession>A0ABT1RNX0</accession>
<dbReference type="Proteomes" id="UP001524502">
    <property type="component" value="Unassembled WGS sequence"/>
</dbReference>
<dbReference type="PANTHER" id="PTHR34070">
    <property type="entry name" value="ARMADILLO-TYPE FOLD"/>
    <property type="match status" value="1"/>
</dbReference>
<reference evidence="1 2" key="1">
    <citation type="submission" date="2022-06" db="EMBL/GenBank/DDBJ databases">
        <title>Isolation of gut microbiota from human fecal samples.</title>
        <authorList>
            <person name="Pamer E.G."/>
            <person name="Barat B."/>
            <person name="Waligurski E."/>
            <person name="Medina S."/>
            <person name="Paddock L."/>
            <person name="Mostad J."/>
        </authorList>
    </citation>
    <scope>NUCLEOTIDE SEQUENCE [LARGE SCALE GENOMIC DNA]</scope>
    <source>
        <strain evidence="1 2">SL.3.17</strain>
    </source>
</reference>